<gene>
    <name evidence="8" type="ORF">JOC27_001713</name>
</gene>
<evidence type="ECO:0000313" key="8">
    <source>
        <dbReference type="EMBL" id="MBM7658260.1"/>
    </source>
</evidence>
<evidence type="ECO:0000313" key="9">
    <source>
        <dbReference type="Proteomes" id="UP000823201"/>
    </source>
</evidence>
<evidence type="ECO:0000256" key="2">
    <source>
        <dbReference type="ARBA" id="ARBA00022722"/>
    </source>
</evidence>
<evidence type="ECO:0000256" key="5">
    <source>
        <dbReference type="ARBA" id="ARBA00035648"/>
    </source>
</evidence>
<evidence type="ECO:0000256" key="1">
    <source>
        <dbReference type="ARBA" id="ARBA00001968"/>
    </source>
</evidence>
<keyword evidence="2" id="KW-0540">Nuclease</keyword>
<dbReference type="InterPro" id="IPR013527">
    <property type="entry name" value="YicC-like_N"/>
</dbReference>
<dbReference type="Pfam" id="PF03755">
    <property type="entry name" value="YicC-like_N"/>
    <property type="match status" value="1"/>
</dbReference>
<keyword evidence="9" id="KW-1185">Reference proteome</keyword>
<dbReference type="PANTHER" id="PTHR30636">
    <property type="entry name" value="UPF0701 PROTEIN YICC"/>
    <property type="match status" value="1"/>
</dbReference>
<feature type="domain" description="Endoribonuclease YicC-like N-terminal" evidence="6">
    <location>
        <begin position="1"/>
        <end position="154"/>
    </location>
</feature>
<sequence length="295" mass="32797">MNSMTGFGMAVVSEGQMSVRVELKSVNHRFFDLTMNLPRAFSCLEEAIKKTVRSHVERGALTLYLTIDGGTTIGPNVRTNWSVVNQYVASIKEMQERTGSENTIFNALPLLPGVFSMEEAGSDAALKAAPHILQAVEDACRQLSEMRAAEGRHLCADLHEKIAALKEQRASLARLAPAVHEKHSERLRKHMEQFLNHQAALDEARLLNEVAIFVDKASIDEELTRLDSHLQQLENSLDPDTDAAPVGRKLDFLIQEMNREINTIGAKGNSTAVSQSVVLMKSELEKIREQIQNVE</sequence>
<dbReference type="Proteomes" id="UP000823201">
    <property type="component" value="Unassembled WGS sequence"/>
</dbReference>
<dbReference type="EMBL" id="JAFBEV010000014">
    <property type="protein sequence ID" value="MBM7658260.1"/>
    <property type="molecule type" value="Genomic_DNA"/>
</dbReference>
<reference evidence="8 9" key="1">
    <citation type="submission" date="2021-01" db="EMBL/GenBank/DDBJ databases">
        <title>Genomic Encyclopedia of Type Strains, Phase IV (KMG-IV): sequencing the most valuable type-strain genomes for metagenomic binning, comparative biology and taxonomic classification.</title>
        <authorList>
            <person name="Goeker M."/>
        </authorList>
    </citation>
    <scope>NUCLEOTIDE SEQUENCE [LARGE SCALE GENOMIC DNA]</scope>
    <source>
        <strain evidence="8 9">DSM 100968</strain>
    </source>
</reference>
<dbReference type="InterPro" id="IPR005229">
    <property type="entry name" value="YicC/YloC-like"/>
</dbReference>
<dbReference type="PANTHER" id="PTHR30636:SF3">
    <property type="entry name" value="UPF0701 PROTEIN YICC"/>
    <property type="match status" value="1"/>
</dbReference>
<dbReference type="RefSeq" id="WP_205006823.1">
    <property type="nucleotide sequence ID" value="NZ_CBCRXA010000013.1"/>
</dbReference>
<comment type="similarity">
    <text evidence="5">Belongs to the YicC/YloC family.</text>
</comment>
<evidence type="ECO:0000259" key="7">
    <source>
        <dbReference type="Pfam" id="PF08340"/>
    </source>
</evidence>
<keyword evidence="4" id="KW-0378">Hydrolase</keyword>
<keyword evidence="3" id="KW-0255">Endonuclease</keyword>
<protein>
    <submittedName>
        <fullName evidence="8">Uncharacterized protein (TIGR00255 family)</fullName>
    </submittedName>
</protein>
<name>A0ABS2Q9Z1_9BACL</name>
<dbReference type="NCBIfam" id="TIGR00255">
    <property type="entry name" value="YicC/YloC family endoribonuclease"/>
    <property type="match status" value="1"/>
</dbReference>
<comment type="caution">
    <text evidence="8">The sequence shown here is derived from an EMBL/GenBank/DDBJ whole genome shotgun (WGS) entry which is preliminary data.</text>
</comment>
<dbReference type="Pfam" id="PF08340">
    <property type="entry name" value="YicC-like_C"/>
    <property type="match status" value="1"/>
</dbReference>
<feature type="domain" description="Endoribonuclease YicC-like C-terminal" evidence="7">
    <location>
        <begin position="174"/>
        <end position="295"/>
    </location>
</feature>
<evidence type="ECO:0000256" key="4">
    <source>
        <dbReference type="ARBA" id="ARBA00022801"/>
    </source>
</evidence>
<proteinExistence type="inferred from homology"/>
<comment type="cofactor">
    <cofactor evidence="1">
        <name>a divalent metal cation</name>
        <dbReference type="ChEBI" id="CHEBI:60240"/>
    </cofactor>
</comment>
<organism evidence="8 9">
    <name type="scientific">Sporolactobacillus spathodeae</name>
    <dbReference type="NCBI Taxonomy" id="1465502"/>
    <lineage>
        <taxon>Bacteria</taxon>
        <taxon>Bacillati</taxon>
        <taxon>Bacillota</taxon>
        <taxon>Bacilli</taxon>
        <taxon>Bacillales</taxon>
        <taxon>Sporolactobacillaceae</taxon>
        <taxon>Sporolactobacillus</taxon>
    </lineage>
</organism>
<evidence type="ECO:0000259" key="6">
    <source>
        <dbReference type="Pfam" id="PF03755"/>
    </source>
</evidence>
<evidence type="ECO:0000256" key="3">
    <source>
        <dbReference type="ARBA" id="ARBA00022759"/>
    </source>
</evidence>
<accession>A0ABS2Q9Z1</accession>
<dbReference type="InterPro" id="IPR013551">
    <property type="entry name" value="YicC-like_C"/>
</dbReference>